<dbReference type="InterPro" id="IPR020930">
    <property type="entry name" value="Ribosomal_uL5_bac-type"/>
</dbReference>
<dbReference type="RefSeq" id="WP_307255230.1">
    <property type="nucleotide sequence ID" value="NZ_JAUSTO010000015.1"/>
</dbReference>
<dbReference type="EMBL" id="JAUSTO010000015">
    <property type="protein sequence ID" value="MDQ0153245.1"/>
    <property type="molecule type" value="Genomic_DNA"/>
</dbReference>
<accession>A0AAE3VC33</accession>
<sequence length="190" mass="21581">MECISVQRRDVAVKPKKLRRAGVIPAVVFGKAVPESISIQLDEKTARRLIRTKREGSKLELDIEGERIPVQIKEKRLNLLNHEIEHMSFQTLTRGEKVNSVIHIILANDDKISGTLERMLLEIPYASLPRDMIDTITVDLDGIKAGTIITVQDIPELMSDKIELKVDPESIVLRISERKQQKAQQEEAEE</sequence>
<dbReference type="PANTHER" id="PTHR33284:SF1">
    <property type="entry name" value="RIBOSOMAL PROTEIN L25_GLN-TRNA SYNTHETASE, ANTI-CODON-BINDING DOMAIN-CONTAINING PROTEIN"/>
    <property type="match status" value="1"/>
</dbReference>
<dbReference type="NCBIfam" id="TIGR00731">
    <property type="entry name" value="bL25_bact_ctc"/>
    <property type="match status" value="1"/>
</dbReference>
<dbReference type="AlphaFoldDB" id="A0AAE3VC33"/>
<dbReference type="GO" id="GO:0006412">
    <property type="term" value="P:translation"/>
    <property type="evidence" value="ECO:0007669"/>
    <property type="project" value="InterPro"/>
</dbReference>
<dbReference type="GO" id="GO:0003735">
    <property type="term" value="F:structural constituent of ribosome"/>
    <property type="evidence" value="ECO:0007669"/>
    <property type="project" value="InterPro"/>
</dbReference>
<dbReference type="SUPFAM" id="SSF50715">
    <property type="entry name" value="Ribosomal protein L25-like"/>
    <property type="match status" value="1"/>
</dbReference>
<reference evidence="7" key="1">
    <citation type="submission" date="2023-07" db="EMBL/GenBank/DDBJ databases">
        <title>Genomic Encyclopedia of Type Strains, Phase IV (KMG-IV): sequencing the most valuable type-strain genomes for metagenomic binning, comparative biology and taxonomic classification.</title>
        <authorList>
            <person name="Goeker M."/>
        </authorList>
    </citation>
    <scope>NUCLEOTIDE SEQUENCE</scope>
    <source>
        <strain evidence="7">DSM 19659</strain>
    </source>
</reference>
<proteinExistence type="predicted"/>
<organism evidence="7 8">
    <name type="scientific">Moryella indoligenes</name>
    <dbReference type="NCBI Taxonomy" id="371674"/>
    <lineage>
        <taxon>Bacteria</taxon>
        <taxon>Bacillati</taxon>
        <taxon>Bacillota</taxon>
        <taxon>Clostridia</taxon>
        <taxon>Lachnospirales</taxon>
        <taxon>Lachnospiraceae</taxon>
        <taxon>Moryella</taxon>
    </lineage>
</organism>
<keyword evidence="1" id="KW-0699">rRNA-binding</keyword>
<keyword evidence="8" id="KW-1185">Reference proteome</keyword>
<feature type="domain" description="Large ribosomal subunit protein bL25 L25" evidence="5">
    <location>
        <begin position="5"/>
        <end position="89"/>
    </location>
</feature>
<evidence type="ECO:0000256" key="2">
    <source>
        <dbReference type="ARBA" id="ARBA00022884"/>
    </source>
</evidence>
<evidence type="ECO:0000259" key="6">
    <source>
        <dbReference type="Pfam" id="PF14693"/>
    </source>
</evidence>
<comment type="caution">
    <text evidence="7">The sequence shown here is derived from an EMBL/GenBank/DDBJ whole genome shotgun (WGS) entry which is preliminary data.</text>
</comment>
<dbReference type="InterPro" id="IPR001021">
    <property type="entry name" value="Ribosomal_bL25_long"/>
</dbReference>
<gene>
    <name evidence="7" type="ORF">J2S20_001955</name>
</gene>
<evidence type="ECO:0000313" key="8">
    <source>
        <dbReference type="Proteomes" id="UP001241537"/>
    </source>
</evidence>
<evidence type="ECO:0000256" key="4">
    <source>
        <dbReference type="ARBA" id="ARBA00023274"/>
    </source>
</evidence>
<evidence type="ECO:0000259" key="5">
    <source>
        <dbReference type="Pfam" id="PF01386"/>
    </source>
</evidence>
<dbReference type="InterPro" id="IPR020056">
    <property type="entry name" value="Rbsml_bL25/Gln-tRNA_synth_N"/>
</dbReference>
<dbReference type="InterPro" id="IPR020057">
    <property type="entry name" value="Ribosomal_bL25_b-dom"/>
</dbReference>
<keyword evidence="4" id="KW-0687">Ribonucleoprotein</keyword>
<dbReference type="InterPro" id="IPR037121">
    <property type="entry name" value="Ribosomal_bL25_C"/>
</dbReference>
<evidence type="ECO:0000313" key="7">
    <source>
        <dbReference type="EMBL" id="MDQ0153245.1"/>
    </source>
</evidence>
<dbReference type="Pfam" id="PF01386">
    <property type="entry name" value="Ribosomal_L25p"/>
    <property type="match status" value="1"/>
</dbReference>
<protein>
    <submittedName>
        <fullName evidence="7">Large subunit ribosomal protein L25</fullName>
    </submittedName>
</protein>
<dbReference type="Proteomes" id="UP001241537">
    <property type="component" value="Unassembled WGS sequence"/>
</dbReference>
<dbReference type="InterPro" id="IPR011035">
    <property type="entry name" value="Ribosomal_bL25/Gln-tRNA_synth"/>
</dbReference>
<name>A0AAE3VC33_9FIRM</name>
<dbReference type="CDD" id="cd00495">
    <property type="entry name" value="Ribosomal_L25_TL5_CTC"/>
    <property type="match status" value="1"/>
</dbReference>
<evidence type="ECO:0000256" key="1">
    <source>
        <dbReference type="ARBA" id="ARBA00022730"/>
    </source>
</evidence>
<dbReference type="GO" id="GO:0008097">
    <property type="term" value="F:5S rRNA binding"/>
    <property type="evidence" value="ECO:0007669"/>
    <property type="project" value="InterPro"/>
</dbReference>
<dbReference type="Gene3D" id="2.40.240.10">
    <property type="entry name" value="Ribosomal Protein L25, Chain P"/>
    <property type="match status" value="1"/>
</dbReference>
<dbReference type="Gene3D" id="2.170.120.20">
    <property type="entry name" value="Ribosomal protein L25, beta domain"/>
    <property type="match status" value="1"/>
</dbReference>
<dbReference type="Pfam" id="PF14693">
    <property type="entry name" value="Ribosomal_TL5_C"/>
    <property type="match status" value="1"/>
</dbReference>
<dbReference type="GO" id="GO:0022625">
    <property type="term" value="C:cytosolic large ribosomal subunit"/>
    <property type="evidence" value="ECO:0007669"/>
    <property type="project" value="TreeGrafter"/>
</dbReference>
<dbReference type="InterPro" id="IPR029751">
    <property type="entry name" value="Ribosomal_L25_dom"/>
</dbReference>
<dbReference type="PANTHER" id="PTHR33284">
    <property type="entry name" value="RIBOSOMAL PROTEIN L25/GLN-TRNA SYNTHETASE, ANTI-CODON-BINDING DOMAIN-CONTAINING PROTEIN"/>
    <property type="match status" value="1"/>
</dbReference>
<evidence type="ECO:0000256" key="3">
    <source>
        <dbReference type="ARBA" id="ARBA00022980"/>
    </source>
</evidence>
<keyword evidence="2" id="KW-0694">RNA-binding</keyword>
<keyword evidence="3 7" id="KW-0689">Ribosomal protein</keyword>
<feature type="domain" description="Large ribosomal subunit protein bL25 beta" evidence="6">
    <location>
        <begin position="111"/>
        <end position="177"/>
    </location>
</feature>